<feature type="compositionally biased region" description="Basic and acidic residues" evidence="2">
    <location>
        <begin position="532"/>
        <end position="554"/>
    </location>
</feature>
<feature type="compositionally biased region" description="Basic and acidic residues" evidence="2">
    <location>
        <begin position="422"/>
        <end position="438"/>
    </location>
</feature>
<feature type="compositionally biased region" description="Low complexity" evidence="2">
    <location>
        <begin position="509"/>
        <end position="518"/>
    </location>
</feature>
<gene>
    <name evidence="6" type="primary">LOC113983368</name>
</gene>
<dbReference type="InParanoid" id="A0A6J2FYY1"/>
<dbReference type="InterPro" id="IPR039482">
    <property type="entry name" value="NYAP_N"/>
</dbReference>
<feature type="compositionally biased region" description="Basic and acidic residues" evidence="2">
    <location>
        <begin position="51"/>
        <end position="74"/>
    </location>
</feature>
<feature type="compositionally biased region" description="Pro residues" evidence="2">
    <location>
        <begin position="116"/>
        <end position="130"/>
    </location>
</feature>
<evidence type="ECO:0000259" key="4">
    <source>
        <dbReference type="Pfam" id="PF15452"/>
    </source>
</evidence>
<feature type="compositionally biased region" description="Pro residues" evidence="2">
    <location>
        <begin position="499"/>
        <end position="508"/>
    </location>
</feature>
<evidence type="ECO:0000256" key="2">
    <source>
        <dbReference type="SAM" id="MobiDB-lite"/>
    </source>
</evidence>
<dbReference type="AlphaFoldDB" id="A0A6J2FYY1"/>
<dbReference type="InterPro" id="IPR029353">
    <property type="entry name" value="NYAP_C"/>
</dbReference>
<accession>A0A6J2FYY1</accession>
<name>A0A6J2FYY1_9PASS</name>
<dbReference type="RefSeq" id="XP_027568217.2">
    <property type="nucleotide sequence ID" value="XM_027712416.2"/>
</dbReference>
<feature type="compositionally biased region" description="Pro residues" evidence="2">
    <location>
        <begin position="371"/>
        <end position="386"/>
    </location>
</feature>
<keyword evidence="5" id="KW-1185">Reference proteome</keyword>
<dbReference type="Pfam" id="PF15439">
    <property type="entry name" value="NYAP_N"/>
    <property type="match status" value="2"/>
</dbReference>
<evidence type="ECO:0000313" key="5">
    <source>
        <dbReference type="Proteomes" id="UP000504627"/>
    </source>
</evidence>
<keyword evidence="1" id="KW-0597">Phosphoprotein</keyword>
<feature type="compositionally biased region" description="Pro residues" evidence="2">
    <location>
        <begin position="300"/>
        <end position="324"/>
    </location>
</feature>
<dbReference type="Proteomes" id="UP000504627">
    <property type="component" value="Unplaced"/>
</dbReference>
<evidence type="ECO:0000313" key="6">
    <source>
        <dbReference type="RefSeq" id="XP_027568217.2"/>
    </source>
</evidence>
<evidence type="ECO:0000256" key="1">
    <source>
        <dbReference type="ARBA" id="ARBA00022553"/>
    </source>
</evidence>
<sequence length="612" mass="62362">MSAPPRSELAAAAAALLRLGEERPPAAAVTLLRLGEERPPAAAAGLLQRKGRPEWRPREEEPRKGAPKARDGGSLRRPLRVGFLTLPAPQERGPRPCTPGMAPRSLSCHAVGLPDPGGPPLRPPPGPRTGPPEGRGLEAPPAKRGGTPRGGCVRQTPPLKPSRSPQTRLSGGAPPPPPPSAGEGEEGEEPVYIEMVGDARGGLGGDPRRGGPAGAPPPPPEEPEAIYEEMSCPLPAGEGPGFGHTPFTGHTPFRGHASSHGGHAPFSHYGHSPYAGHAPFSGHPPHTGRTPIIGHAPFSGPAPIPPPFPNLLPPRPPPLAPPPEVASRLPLPQRREAPPPARARSHSTPLPPHHAGGAGRERGGGAGLGPLPLPPPPAEAPPPGKRPPSYDSLRGGVAAAVSAPPREEDPPLRRVGGASSRRGKEPDKAPEPPREERGGAGAGPPPSGIPVRAEGPRGRPGPPVPCQTFPACGRASELPGGPRLGRSASTSGVRQAGAPPFPRGPHPSRPLSGGVPSAGSGGPGGVPVAAPRPRDGQLQEVIDRKRCVCTEIKARGGRGGGLCKQDSLPPLPAPPAWKGGGSAPDGRPPPPPPPPGTPPARRPHAVLWDTAI</sequence>
<reference evidence="6" key="1">
    <citation type="submission" date="2025-08" db="UniProtKB">
        <authorList>
            <consortium name="RefSeq"/>
        </authorList>
    </citation>
    <scope>IDENTIFICATION</scope>
    <source>
        <tissue evidence="6">Muscle</tissue>
    </source>
</reference>
<dbReference type="InterPro" id="IPR026722">
    <property type="entry name" value="NYAP1/NYAP2"/>
</dbReference>
<dbReference type="PANTHER" id="PTHR22633:SF2">
    <property type="entry name" value="NEURONAL TYROSINE-PHOSPHORYLATED PHOSPHOINOSITIDE-3-KINASE ADAPTER 1"/>
    <property type="match status" value="1"/>
</dbReference>
<dbReference type="GO" id="GO:0048812">
    <property type="term" value="P:neuron projection morphogenesis"/>
    <property type="evidence" value="ECO:0007669"/>
    <property type="project" value="InterPro"/>
</dbReference>
<evidence type="ECO:0000259" key="3">
    <source>
        <dbReference type="Pfam" id="PF15439"/>
    </source>
</evidence>
<dbReference type="GeneID" id="113983368"/>
<dbReference type="PANTHER" id="PTHR22633">
    <property type="entry name" value="NEURONAL TYROSINE-PHOSPHORYLATED PHOSPHOINOSITIDE-3-KINASE ADAPTER 2-RELATED"/>
    <property type="match status" value="1"/>
</dbReference>
<feature type="domain" description="Neuronal tyrosine-phosphorylated phosphoinositide-3-kinase adapter N-terminal" evidence="3">
    <location>
        <begin position="48"/>
        <end position="131"/>
    </location>
</feature>
<dbReference type="GO" id="GO:0043491">
    <property type="term" value="P:phosphatidylinositol 3-kinase/protein kinase B signal transduction"/>
    <property type="evidence" value="ECO:0007669"/>
    <property type="project" value="InterPro"/>
</dbReference>
<feature type="compositionally biased region" description="Pro residues" evidence="2">
    <location>
        <begin position="586"/>
        <end position="600"/>
    </location>
</feature>
<protein>
    <submittedName>
        <fullName evidence="6">Neuronal tyrosine-phosphorylated phosphoinositide-3-kinase adapter 1-like</fullName>
    </submittedName>
</protein>
<feature type="region of interest" description="Disordered" evidence="2">
    <location>
        <begin position="35"/>
        <end position="612"/>
    </location>
</feature>
<dbReference type="Pfam" id="PF15452">
    <property type="entry name" value="NYAP_C"/>
    <property type="match status" value="1"/>
</dbReference>
<organism evidence="5 6">
    <name type="scientific">Pipra filicauda</name>
    <name type="common">Wire-tailed manakin</name>
    <dbReference type="NCBI Taxonomy" id="649802"/>
    <lineage>
        <taxon>Eukaryota</taxon>
        <taxon>Metazoa</taxon>
        <taxon>Chordata</taxon>
        <taxon>Craniata</taxon>
        <taxon>Vertebrata</taxon>
        <taxon>Euteleostomi</taxon>
        <taxon>Archelosauria</taxon>
        <taxon>Archosauria</taxon>
        <taxon>Dinosauria</taxon>
        <taxon>Saurischia</taxon>
        <taxon>Theropoda</taxon>
        <taxon>Coelurosauria</taxon>
        <taxon>Aves</taxon>
        <taxon>Neognathae</taxon>
        <taxon>Neoaves</taxon>
        <taxon>Telluraves</taxon>
        <taxon>Australaves</taxon>
        <taxon>Passeriformes</taxon>
        <taxon>Pipridae</taxon>
        <taxon>Pipra</taxon>
    </lineage>
</organism>
<proteinExistence type="predicted"/>
<feature type="domain" description="Neuronal tyrosine-phosphorylated phosphoinositide-3-kinase adapter C-terminal" evidence="4">
    <location>
        <begin position="422"/>
        <end position="612"/>
    </location>
</feature>
<feature type="domain" description="Neuronal tyrosine-phosphorylated phosphoinositide-3-kinase adapter N-terminal" evidence="3">
    <location>
        <begin position="181"/>
        <end position="326"/>
    </location>
</feature>